<dbReference type="SUPFAM" id="SSF46689">
    <property type="entry name" value="Homeodomain-like"/>
    <property type="match status" value="2"/>
</dbReference>
<dbReference type="InterPro" id="IPR014710">
    <property type="entry name" value="RmlC-like_jellyroll"/>
</dbReference>
<dbReference type="InterPro" id="IPR003313">
    <property type="entry name" value="AraC-bd"/>
</dbReference>
<gene>
    <name evidence="5" type="ORF">JZO70_13045</name>
</gene>
<evidence type="ECO:0000259" key="4">
    <source>
        <dbReference type="PROSITE" id="PS01124"/>
    </source>
</evidence>
<dbReference type="InterPro" id="IPR018060">
    <property type="entry name" value="HTH_AraC"/>
</dbReference>
<dbReference type="PROSITE" id="PS01124">
    <property type="entry name" value="HTH_ARAC_FAMILY_2"/>
    <property type="match status" value="1"/>
</dbReference>
<evidence type="ECO:0000256" key="1">
    <source>
        <dbReference type="ARBA" id="ARBA00023015"/>
    </source>
</evidence>
<dbReference type="PANTHER" id="PTHR43280:SF28">
    <property type="entry name" value="HTH-TYPE TRANSCRIPTIONAL ACTIVATOR RHAS"/>
    <property type="match status" value="1"/>
</dbReference>
<keyword evidence="6" id="KW-1185">Reference proteome</keyword>
<dbReference type="InterPro" id="IPR009057">
    <property type="entry name" value="Homeodomain-like_sf"/>
</dbReference>
<dbReference type="Pfam" id="PF12833">
    <property type="entry name" value="HTH_18"/>
    <property type="match status" value="1"/>
</dbReference>
<dbReference type="Gene3D" id="1.10.10.60">
    <property type="entry name" value="Homeodomain-like"/>
    <property type="match status" value="2"/>
</dbReference>
<dbReference type="InterPro" id="IPR037923">
    <property type="entry name" value="HTH-like"/>
</dbReference>
<sequence length="304" mass="35294">MLTKFCSSKVVLNKLITKICLADTEYVIPYWGALEHHYGTNTHDHYFYEVCLITDGEGVYVEEGQEYPLKKNSLILTIPEKKHQLKSQEGIALLYFSFIPKEHEKSLIAKINFAYPVIKLADQDPVVLTWLALLNVSVMYKEADEAYGESLKQLAQCVLQLILDQSLSNQKKDEVLIEITEQTELLKEIKKYIRDNKSKPLSVDDIAAHFFISKRQIFRLFKKYEPITCNNYIQQVKIEYAANLIRTTSMSITDIAECTGFSSPHYFSKVFTERMRDTPQNFRKLYSNAKVSEFRKEDTPKQND</sequence>
<protein>
    <submittedName>
        <fullName evidence="5">AraC family transcriptional regulator</fullName>
    </submittedName>
</protein>
<reference evidence="5 6" key="1">
    <citation type="submission" date="2021-03" db="EMBL/GenBank/DDBJ databases">
        <title>Enterococcal diversity collection.</title>
        <authorList>
            <person name="Gilmore M.S."/>
            <person name="Schwartzman J."/>
            <person name="Van Tyne D."/>
            <person name="Martin M."/>
            <person name="Earl A.M."/>
            <person name="Manson A.L."/>
            <person name="Straub T."/>
            <person name="Salamzade R."/>
            <person name="Saavedra J."/>
            <person name="Lebreton F."/>
            <person name="Prichula J."/>
            <person name="Schaufler K."/>
            <person name="Gaca A."/>
            <person name="Sgardioli B."/>
            <person name="Wagenaar J."/>
            <person name="Strong T."/>
        </authorList>
    </citation>
    <scope>NUCLEOTIDE SEQUENCE [LARGE SCALE GENOMIC DNA]</scope>
    <source>
        <strain evidence="5 6">669A</strain>
    </source>
</reference>
<dbReference type="Proteomes" id="UP000664601">
    <property type="component" value="Unassembled WGS sequence"/>
</dbReference>
<keyword evidence="3" id="KW-0804">Transcription</keyword>
<dbReference type="InterPro" id="IPR018062">
    <property type="entry name" value="HTH_AraC-typ_CS"/>
</dbReference>
<evidence type="ECO:0000256" key="3">
    <source>
        <dbReference type="ARBA" id="ARBA00023163"/>
    </source>
</evidence>
<dbReference type="SMART" id="SM00342">
    <property type="entry name" value="HTH_ARAC"/>
    <property type="match status" value="1"/>
</dbReference>
<dbReference type="Pfam" id="PF02311">
    <property type="entry name" value="AraC_binding"/>
    <property type="match status" value="1"/>
</dbReference>
<keyword evidence="2" id="KW-0238">DNA-binding</keyword>
<dbReference type="PROSITE" id="PS00041">
    <property type="entry name" value="HTH_ARAC_FAMILY_1"/>
    <property type="match status" value="1"/>
</dbReference>
<dbReference type="Gene3D" id="2.60.120.10">
    <property type="entry name" value="Jelly Rolls"/>
    <property type="match status" value="1"/>
</dbReference>
<keyword evidence="1" id="KW-0805">Transcription regulation</keyword>
<evidence type="ECO:0000313" key="6">
    <source>
        <dbReference type="Proteomes" id="UP000664601"/>
    </source>
</evidence>
<evidence type="ECO:0000313" key="5">
    <source>
        <dbReference type="EMBL" id="MBO1307097.1"/>
    </source>
</evidence>
<name>A0ABS3LBT5_9ENTE</name>
<accession>A0ABS3LBT5</accession>
<proteinExistence type="predicted"/>
<feature type="domain" description="HTH araC/xylS-type" evidence="4">
    <location>
        <begin position="187"/>
        <end position="285"/>
    </location>
</feature>
<dbReference type="PANTHER" id="PTHR43280">
    <property type="entry name" value="ARAC-FAMILY TRANSCRIPTIONAL REGULATOR"/>
    <property type="match status" value="1"/>
</dbReference>
<evidence type="ECO:0000256" key="2">
    <source>
        <dbReference type="ARBA" id="ARBA00023125"/>
    </source>
</evidence>
<dbReference type="SUPFAM" id="SSF51215">
    <property type="entry name" value="Regulatory protein AraC"/>
    <property type="match status" value="1"/>
</dbReference>
<dbReference type="RefSeq" id="WP_207674027.1">
    <property type="nucleotide sequence ID" value="NZ_JAFREM010000019.1"/>
</dbReference>
<dbReference type="EMBL" id="JAFREM010000019">
    <property type="protein sequence ID" value="MBO1307097.1"/>
    <property type="molecule type" value="Genomic_DNA"/>
</dbReference>
<organism evidence="5 6">
    <name type="scientific">Candidatus Enterococcus moelleringii</name>
    <dbReference type="NCBI Taxonomy" id="2815325"/>
    <lineage>
        <taxon>Bacteria</taxon>
        <taxon>Bacillati</taxon>
        <taxon>Bacillota</taxon>
        <taxon>Bacilli</taxon>
        <taxon>Lactobacillales</taxon>
        <taxon>Enterococcaceae</taxon>
        <taxon>Enterococcus</taxon>
    </lineage>
</organism>
<comment type="caution">
    <text evidence="5">The sequence shown here is derived from an EMBL/GenBank/DDBJ whole genome shotgun (WGS) entry which is preliminary data.</text>
</comment>